<accession>A0ACB8C994</accession>
<comment type="caution">
    <text evidence="1">The sequence shown here is derived from an EMBL/GenBank/DDBJ whole genome shotgun (WGS) entry which is preliminary data.</text>
</comment>
<name>A0ACB8C994_DERSI</name>
<reference evidence="1" key="1">
    <citation type="submission" date="2020-05" db="EMBL/GenBank/DDBJ databases">
        <title>Large-scale comparative analyses of tick genomes elucidate their genetic diversity and vector capacities.</title>
        <authorList>
            <person name="Jia N."/>
            <person name="Wang J."/>
            <person name="Shi W."/>
            <person name="Du L."/>
            <person name="Sun Y."/>
            <person name="Zhan W."/>
            <person name="Jiang J."/>
            <person name="Wang Q."/>
            <person name="Zhang B."/>
            <person name="Ji P."/>
            <person name="Sakyi L.B."/>
            <person name="Cui X."/>
            <person name="Yuan T."/>
            <person name="Jiang B."/>
            <person name="Yang W."/>
            <person name="Lam T.T.-Y."/>
            <person name="Chang Q."/>
            <person name="Ding S."/>
            <person name="Wang X."/>
            <person name="Zhu J."/>
            <person name="Ruan X."/>
            <person name="Zhao L."/>
            <person name="Wei J."/>
            <person name="Que T."/>
            <person name="Du C."/>
            <person name="Cheng J."/>
            <person name="Dai P."/>
            <person name="Han X."/>
            <person name="Huang E."/>
            <person name="Gao Y."/>
            <person name="Liu J."/>
            <person name="Shao H."/>
            <person name="Ye R."/>
            <person name="Li L."/>
            <person name="Wei W."/>
            <person name="Wang X."/>
            <person name="Wang C."/>
            <person name="Yang T."/>
            <person name="Huo Q."/>
            <person name="Li W."/>
            <person name="Guo W."/>
            <person name="Chen H."/>
            <person name="Zhou L."/>
            <person name="Ni X."/>
            <person name="Tian J."/>
            <person name="Zhou Y."/>
            <person name="Sheng Y."/>
            <person name="Liu T."/>
            <person name="Pan Y."/>
            <person name="Xia L."/>
            <person name="Li J."/>
            <person name="Zhao F."/>
            <person name="Cao W."/>
        </authorList>
    </citation>
    <scope>NUCLEOTIDE SEQUENCE</scope>
    <source>
        <strain evidence="1">Dsil-2018</strain>
    </source>
</reference>
<proteinExistence type="predicted"/>
<organism evidence="1 2">
    <name type="scientific">Dermacentor silvarum</name>
    <name type="common">Tick</name>
    <dbReference type="NCBI Taxonomy" id="543639"/>
    <lineage>
        <taxon>Eukaryota</taxon>
        <taxon>Metazoa</taxon>
        <taxon>Ecdysozoa</taxon>
        <taxon>Arthropoda</taxon>
        <taxon>Chelicerata</taxon>
        <taxon>Arachnida</taxon>
        <taxon>Acari</taxon>
        <taxon>Parasitiformes</taxon>
        <taxon>Ixodida</taxon>
        <taxon>Ixodoidea</taxon>
        <taxon>Ixodidae</taxon>
        <taxon>Rhipicephalinae</taxon>
        <taxon>Dermacentor</taxon>
    </lineage>
</organism>
<dbReference type="Proteomes" id="UP000821865">
    <property type="component" value="Chromosome 8"/>
</dbReference>
<dbReference type="EMBL" id="CM023477">
    <property type="protein sequence ID" value="KAH7937473.1"/>
    <property type="molecule type" value="Genomic_DNA"/>
</dbReference>
<evidence type="ECO:0000313" key="2">
    <source>
        <dbReference type="Proteomes" id="UP000821865"/>
    </source>
</evidence>
<keyword evidence="2" id="KW-1185">Reference proteome</keyword>
<protein>
    <submittedName>
        <fullName evidence="1">Uncharacterized protein</fullName>
    </submittedName>
</protein>
<gene>
    <name evidence="1" type="ORF">HPB49_012645</name>
</gene>
<evidence type="ECO:0000313" key="1">
    <source>
        <dbReference type="EMBL" id="KAH7937473.1"/>
    </source>
</evidence>
<sequence>MPPFVRIPKTVRLTMATCPGATDQNQAYEDKLAPTSLVAEKRDTISPASPETVALCEVPAAAKPDPGLGSPVALVSDGDGWQPKSPSGLSSGMILLARILRSPITNASAEKKSFRRAVFVISFGIGAVLIATVAATLFLLTWGQSTQRRGDLCVTGDCQLHAALLANALAHNIDACEDFYAHVCSKWSPSGERRQLRDFDRSVMEDMVFSWLFRMKKTLRKGALAFPIGRKALFMHESCMANSSVYGSGLKAFRNFIKILDLSWPEPVKWHVDALRVLITMAYNWHIEFWFSVRIMNLYNGTTYKRRIVITPAPILPFYLQHHRTVDVCGGYVAYWSQFYQLFTNSSPVDGERQATEAGRLEGDILEALNDALHVSPIEVATFPISEIEVYTPSIASARWMQCLQDVTKLDPSLKNQDKVVVRNVKFLIVVGEIFGNYTNQQILQFLAWQFVEHYGPVADIRLLLARYGDQTTADNLRPADCGFYVEVAYKLMLLAMQFTLRISEDDQKQINRGFDRMRRNAIRLAKAAVWLDSESKDSVVAKLEALKLAVWPPSTFLSNESLEEIYQRYPEREKTFGNYWIKSIRSLRTTEMDSLYKYVLTIPPNYAQPYFVYDYLFNTVRVAIAAIDRPLYYSEGTSAMFYGGLGFSLALEIVKAIDREGLHWRPGGAVVPSIISQQSKNVFEVRENCLKHSEEGKYGLFPEIPALQVAYSAFLDTTKEGERDPPISYNFTQTQVFFLTLCYMTCSQKGVINPFSANCNKVARNSVGFANAFGCPPGSKMNPVQKCTFFG</sequence>